<gene>
    <name evidence="1" type="ORF">MEUPH1_LOCUS7670</name>
</gene>
<dbReference type="AlphaFoldDB" id="A0AAV0W6B4"/>
<reference evidence="1 2" key="1">
    <citation type="submission" date="2023-01" db="EMBL/GenBank/DDBJ databases">
        <authorList>
            <person name="Whitehead M."/>
        </authorList>
    </citation>
    <scope>NUCLEOTIDE SEQUENCE [LARGE SCALE GENOMIC DNA]</scope>
</reference>
<dbReference type="InterPro" id="IPR013780">
    <property type="entry name" value="Glyco_hydro_b"/>
</dbReference>
<dbReference type="EMBL" id="CARXXK010000001">
    <property type="protein sequence ID" value="CAI6351312.1"/>
    <property type="molecule type" value="Genomic_DNA"/>
</dbReference>
<protein>
    <submittedName>
        <fullName evidence="1">Uncharacterized protein</fullName>
    </submittedName>
</protein>
<sequence>MQYYNHYTVYKRLAKFRKTRTVQRGSFDGKELSQWVYAFTRSLPSAETYLVVMNVGSEYEDVDLSNWPPLEKDEMWQVHTPSINALCLIG</sequence>
<keyword evidence="2" id="KW-1185">Reference proteome</keyword>
<evidence type="ECO:0000313" key="1">
    <source>
        <dbReference type="EMBL" id="CAI6351312.1"/>
    </source>
</evidence>
<name>A0AAV0W6B4_9HEMI</name>
<organism evidence="1 2">
    <name type="scientific">Macrosiphum euphorbiae</name>
    <name type="common">potato aphid</name>
    <dbReference type="NCBI Taxonomy" id="13131"/>
    <lineage>
        <taxon>Eukaryota</taxon>
        <taxon>Metazoa</taxon>
        <taxon>Ecdysozoa</taxon>
        <taxon>Arthropoda</taxon>
        <taxon>Hexapoda</taxon>
        <taxon>Insecta</taxon>
        <taxon>Pterygota</taxon>
        <taxon>Neoptera</taxon>
        <taxon>Paraneoptera</taxon>
        <taxon>Hemiptera</taxon>
        <taxon>Sternorrhyncha</taxon>
        <taxon>Aphidomorpha</taxon>
        <taxon>Aphidoidea</taxon>
        <taxon>Aphididae</taxon>
        <taxon>Macrosiphini</taxon>
        <taxon>Macrosiphum</taxon>
    </lineage>
</organism>
<dbReference type="Gene3D" id="2.60.40.1180">
    <property type="entry name" value="Golgi alpha-mannosidase II"/>
    <property type="match status" value="1"/>
</dbReference>
<dbReference type="Proteomes" id="UP001160148">
    <property type="component" value="Unassembled WGS sequence"/>
</dbReference>
<proteinExistence type="predicted"/>
<accession>A0AAV0W6B4</accession>
<comment type="caution">
    <text evidence="1">The sequence shown here is derived from an EMBL/GenBank/DDBJ whole genome shotgun (WGS) entry which is preliminary data.</text>
</comment>
<evidence type="ECO:0000313" key="2">
    <source>
        <dbReference type="Proteomes" id="UP001160148"/>
    </source>
</evidence>